<comment type="caution">
    <text evidence="2">The sequence shown here is derived from an EMBL/GenBank/DDBJ whole genome shotgun (WGS) entry which is preliminary data.</text>
</comment>
<proteinExistence type="predicted"/>
<evidence type="ECO:0000313" key="2">
    <source>
        <dbReference type="EMBL" id="CAD6259293.1"/>
    </source>
</evidence>
<dbReference type="Proteomes" id="UP000604825">
    <property type="component" value="Unassembled WGS sequence"/>
</dbReference>
<protein>
    <submittedName>
        <fullName evidence="2">Uncharacterized protein</fullName>
    </submittedName>
</protein>
<name>A0A811QLJ3_9POAL</name>
<dbReference type="EMBL" id="CAJGYO010000011">
    <property type="protein sequence ID" value="CAD6259293.1"/>
    <property type="molecule type" value="Genomic_DNA"/>
</dbReference>
<reference evidence="2" key="1">
    <citation type="submission" date="2020-10" db="EMBL/GenBank/DDBJ databases">
        <authorList>
            <person name="Han B."/>
            <person name="Lu T."/>
            <person name="Zhao Q."/>
            <person name="Huang X."/>
            <person name="Zhao Y."/>
        </authorList>
    </citation>
    <scope>NUCLEOTIDE SEQUENCE</scope>
</reference>
<organism evidence="2 3">
    <name type="scientific">Miscanthus lutarioriparius</name>
    <dbReference type="NCBI Taxonomy" id="422564"/>
    <lineage>
        <taxon>Eukaryota</taxon>
        <taxon>Viridiplantae</taxon>
        <taxon>Streptophyta</taxon>
        <taxon>Embryophyta</taxon>
        <taxon>Tracheophyta</taxon>
        <taxon>Spermatophyta</taxon>
        <taxon>Magnoliopsida</taxon>
        <taxon>Liliopsida</taxon>
        <taxon>Poales</taxon>
        <taxon>Poaceae</taxon>
        <taxon>PACMAD clade</taxon>
        <taxon>Panicoideae</taxon>
        <taxon>Andropogonodae</taxon>
        <taxon>Andropogoneae</taxon>
        <taxon>Saccharinae</taxon>
        <taxon>Miscanthus</taxon>
    </lineage>
</organism>
<keyword evidence="3" id="KW-1185">Reference proteome</keyword>
<dbReference type="AlphaFoldDB" id="A0A811QLJ3"/>
<feature type="region of interest" description="Disordered" evidence="1">
    <location>
        <begin position="38"/>
        <end position="57"/>
    </location>
</feature>
<evidence type="ECO:0000313" key="3">
    <source>
        <dbReference type="Proteomes" id="UP000604825"/>
    </source>
</evidence>
<gene>
    <name evidence="2" type="ORF">NCGR_LOCUS42734</name>
</gene>
<sequence>MLDEAEIAARLPLQLGVFSIPPRRCAGKAADDSQSTVADVVLPGNGPGSVASTDPQGKDQNVLMAKLGLANTAQDVDTTAFQKYESMFADPLSESKHEAFKVLFQDDAFLDDFAWEVDELLPVAC</sequence>
<evidence type="ECO:0000256" key="1">
    <source>
        <dbReference type="SAM" id="MobiDB-lite"/>
    </source>
</evidence>
<accession>A0A811QLJ3</accession>